<feature type="transmembrane region" description="Helical" evidence="10">
    <location>
        <begin position="198"/>
        <end position="221"/>
    </location>
</feature>
<name>A0ABQ6GMA7_9GAMM</name>
<comment type="similarity">
    <text evidence="2">Belongs to the multi antimicrobial extrusion (MATE) (TC 2.A.66.1) family. MepA subfamily.</text>
</comment>
<dbReference type="EMBL" id="BSST01000001">
    <property type="protein sequence ID" value="GLX77130.1"/>
    <property type="molecule type" value="Genomic_DNA"/>
</dbReference>
<evidence type="ECO:0000256" key="4">
    <source>
        <dbReference type="ARBA" id="ARBA00022448"/>
    </source>
</evidence>
<dbReference type="PANTHER" id="PTHR43823:SF3">
    <property type="entry name" value="MULTIDRUG EXPORT PROTEIN MEPA"/>
    <property type="match status" value="1"/>
</dbReference>
<evidence type="ECO:0000256" key="8">
    <source>
        <dbReference type="ARBA" id="ARBA00023136"/>
    </source>
</evidence>
<sequence>MTDKTNTNVYLDGALGAAFAKTAMPIIIMMLVNGSFNLVDAYFLGIFVGAEALTAVTSMFPLFMLMVALSTLVSNGFSSVMSRLLGAGKLSEAKQAFAQAISLSLIVCGLLMSFFLLFGQQLTLAANNGNNELATMSINYMAMLIYCSPLMFILTINSDSLRCEGFAGFIALVSLLTVLLNGTLNYLFIAILDYGVIGSAYGTVLAQLLALALVAGFRYSSRNRNALPTIQLSMNRSHWREFLALGAPSSLNYLGVALTSAAVLYNLQHWMNADYATTVSAYGIITRLMTFVFLPLLGLSMAFQSITGNNIGAKQYQRTNHCIKIALVSALVYCVVIEVLLQLLNDRLGGFFVNDIAVINEVSRILPITTLALFLLGPLMMITMFFQSIGDAVRASILGLSKTYLFALPLVFILPAVIGEQGVWYAGPTAEILALTLTLTVLYQRSRRHNYRFGLLYNDSK</sequence>
<keyword evidence="9" id="KW-0046">Antibiotic resistance</keyword>
<evidence type="ECO:0000256" key="9">
    <source>
        <dbReference type="ARBA" id="ARBA00023251"/>
    </source>
</evidence>
<feature type="transmembrane region" description="Helical" evidence="10">
    <location>
        <begin position="242"/>
        <end position="267"/>
    </location>
</feature>
<evidence type="ECO:0000256" key="6">
    <source>
        <dbReference type="ARBA" id="ARBA00022692"/>
    </source>
</evidence>
<dbReference type="InterPro" id="IPR048279">
    <property type="entry name" value="MdtK-like"/>
</dbReference>
<organism evidence="11 12">
    <name type="scientific">Thalassotalea insulae</name>
    <dbReference type="NCBI Taxonomy" id="2056778"/>
    <lineage>
        <taxon>Bacteria</taxon>
        <taxon>Pseudomonadati</taxon>
        <taxon>Pseudomonadota</taxon>
        <taxon>Gammaproteobacteria</taxon>
        <taxon>Alteromonadales</taxon>
        <taxon>Colwelliaceae</taxon>
        <taxon>Thalassotalea</taxon>
    </lineage>
</organism>
<evidence type="ECO:0000256" key="2">
    <source>
        <dbReference type="ARBA" id="ARBA00008417"/>
    </source>
</evidence>
<dbReference type="Proteomes" id="UP001157186">
    <property type="component" value="Unassembled WGS sequence"/>
</dbReference>
<feature type="transmembrane region" description="Helical" evidence="10">
    <location>
        <begin position="364"/>
        <end position="386"/>
    </location>
</feature>
<evidence type="ECO:0000256" key="3">
    <source>
        <dbReference type="ARBA" id="ARBA00022106"/>
    </source>
</evidence>
<keyword evidence="7 10" id="KW-1133">Transmembrane helix</keyword>
<feature type="transmembrane region" description="Helical" evidence="10">
    <location>
        <begin position="323"/>
        <end position="344"/>
    </location>
</feature>
<feature type="transmembrane region" description="Helical" evidence="10">
    <location>
        <begin position="424"/>
        <end position="443"/>
    </location>
</feature>
<dbReference type="Pfam" id="PF01554">
    <property type="entry name" value="MatE"/>
    <property type="match status" value="2"/>
</dbReference>
<gene>
    <name evidence="11" type="ORF">tinsulaeT_04700</name>
</gene>
<comment type="caution">
    <text evidence="11">The sequence shown here is derived from an EMBL/GenBank/DDBJ whole genome shotgun (WGS) entry which is preliminary data.</text>
</comment>
<keyword evidence="5" id="KW-1003">Cell membrane</keyword>
<feature type="transmembrane region" description="Helical" evidence="10">
    <location>
        <begin position="52"/>
        <end position="75"/>
    </location>
</feature>
<protein>
    <recommendedName>
        <fullName evidence="3">Multidrug export protein MepA</fullName>
    </recommendedName>
</protein>
<comment type="subcellular location">
    <subcellularLocation>
        <location evidence="1">Cell inner membrane</location>
        <topology evidence="1">Multi-pass membrane protein</topology>
    </subcellularLocation>
</comment>
<feature type="transmembrane region" description="Helical" evidence="10">
    <location>
        <begin position="9"/>
        <end position="32"/>
    </location>
</feature>
<keyword evidence="6 10" id="KW-0812">Transmembrane</keyword>
<feature type="transmembrane region" description="Helical" evidence="10">
    <location>
        <begin position="279"/>
        <end position="303"/>
    </location>
</feature>
<dbReference type="InterPro" id="IPR002528">
    <property type="entry name" value="MATE_fam"/>
</dbReference>
<evidence type="ECO:0000313" key="11">
    <source>
        <dbReference type="EMBL" id="GLX77130.1"/>
    </source>
</evidence>
<reference evidence="11 12" key="1">
    <citation type="submission" date="2023-03" db="EMBL/GenBank/DDBJ databases">
        <title>Draft genome sequence of Thalassotalea insulae KCTC 62186T.</title>
        <authorList>
            <person name="Sawabe T."/>
        </authorList>
    </citation>
    <scope>NUCLEOTIDE SEQUENCE [LARGE SCALE GENOMIC DNA]</scope>
    <source>
        <strain evidence="11 12">KCTC 62186</strain>
    </source>
</reference>
<dbReference type="InterPro" id="IPR045070">
    <property type="entry name" value="MATE_MepA-like"/>
</dbReference>
<evidence type="ECO:0000256" key="7">
    <source>
        <dbReference type="ARBA" id="ARBA00022989"/>
    </source>
</evidence>
<evidence type="ECO:0000256" key="10">
    <source>
        <dbReference type="SAM" id="Phobius"/>
    </source>
</evidence>
<evidence type="ECO:0000313" key="12">
    <source>
        <dbReference type="Proteomes" id="UP001157186"/>
    </source>
</evidence>
<feature type="transmembrane region" description="Helical" evidence="10">
    <location>
        <begin position="138"/>
        <end position="157"/>
    </location>
</feature>
<dbReference type="NCBIfam" id="TIGR00797">
    <property type="entry name" value="matE"/>
    <property type="match status" value="1"/>
</dbReference>
<feature type="transmembrane region" description="Helical" evidence="10">
    <location>
        <begin position="96"/>
        <end position="118"/>
    </location>
</feature>
<keyword evidence="8 10" id="KW-0472">Membrane</keyword>
<proteinExistence type="inferred from homology"/>
<keyword evidence="4" id="KW-0813">Transport</keyword>
<keyword evidence="12" id="KW-1185">Reference proteome</keyword>
<dbReference type="PANTHER" id="PTHR43823">
    <property type="entry name" value="SPORULATION PROTEIN YKVU"/>
    <property type="match status" value="1"/>
</dbReference>
<evidence type="ECO:0000256" key="1">
    <source>
        <dbReference type="ARBA" id="ARBA00004429"/>
    </source>
</evidence>
<dbReference type="InterPro" id="IPR051327">
    <property type="entry name" value="MATE_MepA_subfamily"/>
</dbReference>
<dbReference type="CDD" id="cd13143">
    <property type="entry name" value="MATE_MepA_like"/>
    <property type="match status" value="1"/>
</dbReference>
<dbReference type="PIRSF" id="PIRSF006603">
    <property type="entry name" value="DinF"/>
    <property type="match status" value="1"/>
</dbReference>
<accession>A0ABQ6GMA7</accession>
<feature type="transmembrane region" description="Helical" evidence="10">
    <location>
        <begin position="169"/>
        <end position="192"/>
    </location>
</feature>
<feature type="transmembrane region" description="Helical" evidence="10">
    <location>
        <begin position="398"/>
        <end position="418"/>
    </location>
</feature>
<evidence type="ECO:0000256" key="5">
    <source>
        <dbReference type="ARBA" id="ARBA00022475"/>
    </source>
</evidence>